<dbReference type="EMBL" id="CP028137">
    <property type="protein sequence ID" value="AZZ54274.1"/>
    <property type="molecule type" value="Genomic_DNA"/>
</dbReference>
<evidence type="ECO:0008006" key="4">
    <source>
        <dbReference type="Google" id="ProtNLM"/>
    </source>
</evidence>
<dbReference type="PANTHER" id="PTHR28047:SF5">
    <property type="entry name" value="PROTEIN DCG1"/>
    <property type="match status" value="1"/>
</dbReference>
<evidence type="ECO:0000313" key="2">
    <source>
        <dbReference type="EMBL" id="AZZ54274.1"/>
    </source>
</evidence>
<organism evidence="2 3">
    <name type="scientific">Rathayibacter festucae DSM 15932</name>
    <dbReference type="NCBI Taxonomy" id="1328866"/>
    <lineage>
        <taxon>Bacteria</taxon>
        <taxon>Bacillati</taxon>
        <taxon>Actinomycetota</taxon>
        <taxon>Actinomycetes</taxon>
        <taxon>Micrococcales</taxon>
        <taxon>Microbacteriaceae</taxon>
        <taxon>Rathayibacter</taxon>
    </lineage>
</organism>
<protein>
    <recommendedName>
        <fullName evidence="4">Hydantoin racemase</fullName>
    </recommendedName>
</protein>
<dbReference type="Gene3D" id="3.40.50.12500">
    <property type="match status" value="1"/>
</dbReference>
<reference evidence="2 3" key="1">
    <citation type="submission" date="2018-03" db="EMBL/GenBank/DDBJ databases">
        <title>Bacteriophage NCPPB3778 and a type I-E CRISPR drive the evolution of the US Biological Select Agent, Rathayibacter toxicus.</title>
        <authorList>
            <person name="Davis E.W.II."/>
            <person name="Tabima J.F."/>
            <person name="Weisberg A.J."/>
            <person name="Dantas Lopes L."/>
            <person name="Wiseman M.S."/>
            <person name="Wiseman M.S."/>
            <person name="Pupko T."/>
            <person name="Belcher M.S."/>
            <person name="Sechler A.J."/>
            <person name="Tancos M.A."/>
            <person name="Schroeder B.K."/>
            <person name="Murray T.D."/>
            <person name="Luster D.G."/>
            <person name="Schneider W.L."/>
            <person name="Rogers E."/>
            <person name="Andreote F.D."/>
            <person name="Grunwald N.J."/>
            <person name="Putnam M.L."/>
            <person name="Chang J.H."/>
        </authorList>
    </citation>
    <scope>NUCLEOTIDE SEQUENCE [LARGE SCALE GENOMIC DNA]</scope>
    <source>
        <strain evidence="2 3">DSM 15932</strain>
    </source>
</reference>
<dbReference type="InterPro" id="IPR052186">
    <property type="entry name" value="Hydantoin_racemase-like"/>
</dbReference>
<comment type="similarity">
    <text evidence="1">Belongs to the HyuE racemase family.</text>
</comment>
<accession>A0A3Q9V2Y1</accession>
<proteinExistence type="inferred from homology"/>
<gene>
    <name evidence="2" type="ORF">C1I64_10710</name>
</gene>
<dbReference type="PANTHER" id="PTHR28047">
    <property type="entry name" value="PROTEIN DCG1"/>
    <property type="match status" value="1"/>
</dbReference>
<evidence type="ECO:0000313" key="3">
    <source>
        <dbReference type="Proteomes" id="UP000285317"/>
    </source>
</evidence>
<dbReference type="AlphaFoldDB" id="A0A3Q9V2Y1"/>
<sequence length="219" mass="21491">MNPNTSVATTRLLVAVARDAVRGEDVRVVGETVAQGPSIITTPSALSAAAAHVVTAARRAVLLHAPDAIVVAAFGDPGAAEAAEATGLPVVGIGAAAVRAASAGGRRFAIATTTGRLEPVLRALVADAGSLDAYAGCFLTASPAEELEDPDRLHGELHAAVLRAQAGGAEAVIIGGGPLSAAAERLAAEFAGVLPIVEPIRAAVAEALAATTPVGALPA</sequence>
<dbReference type="Proteomes" id="UP000285317">
    <property type="component" value="Chromosome"/>
</dbReference>
<evidence type="ECO:0000256" key="1">
    <source>
        <dbReference type="ARBA" id="ARBA00038414"/>
    </source>
</evidence>
<dbReference type="InterPro" id="IPR015942">
    <property type="entry name" value="Asp/Glu/hydantoin_racemase"/>
</dbReference>
<name>A0A3Q9V2Y1_9MICO</name>
<dbReference type="GO" id="GO:0047661">
    <property type="term" value="F:amino-acid racemase activity"/>
    <property type="evidence" value="ECO:0007669"/>
    <property type="project" value="InterPro"/>
</dbReference>
<dbReference type="KEGG" id="rfs:C1I64_10710"/>
<dbReference type="Pfam" id="PF01177">
    <property type="entry name" value="Asp_Glu_race"/>
    <property type="match status" value="1"/>
</dbReference>
<dbReference type="InterPro" id="IPR053714">
    <property type="entry name" value="Iso_Racemase_Enz_sf"/>
</dbReference>